<evidence type="ECO:0000313" key="3">
    <source>
        <dbReference type="Proteomes" id="UP001261624"/>
    </source>
</evidence>
<organism evidence="2 3">
    <name type="scientific">Autumnicola patrickiae</name>
    <dbReference type="NCBI Taxonomy" id="3075591"/>
    <lineage>
        <taxon>Bacteria</taxon>
        <taxon>Pseudomonadati</taxon>
        <taxon>Bacteroidota</taxon>
        <taxon>Flavobacteriia</taxon>
        <taxon>Flavobacteriales</taxon>
        <taxon>Flavobacteriaceae</taxon>
        <taxon>Autumnicola</taxon>
    </lineage>
</organism>
<dbReference type="Proteomes" id="UP001261624">
    <property type="component" value="Unassembled WGS sequence"/>
</dbReference>
<keyword evidence="1" id="KW-0472">Membrane</keyword>
<comment type="caution">
    <text evidence="2">The sequence shown here is derived from an EMBL/GenBank/DDBJ whole genome shotgun (WGS) entry which is preliminary data.</text>
</comment>
<keyword evidence="3" id="KW-1185">Reference proteome</keyword>
<keyword evidence="1" id="KW-1133">Transmembrane helix</keyword>
<keyword evidence="1" id="KW-0812">Transmembrane</keyword>
<sequence>MKFGKITSKTVSSNAVSFGGAIAGGALSGGIVTLVPDEQKIYARGGIAAAGLLGAAAVKGTSSSDNLVKFLLVGMAIRQGTEMIKEFAEKEMQPVDESTTTANKFVAGMVGLACPDCDNHVRALNAAPVINFDDISSERPTPRIAALYSEAPQREVSGMF</sequence>
<protein>
    <submittedName>
        <fullName evidence="2">Uncharacterized protein</fullName>
    </submittedName>
</protein>
<evidence type="ECO:0000313" key="2">
    <source>
        <dbReference type="EMBL" id="MDT0689366.1"/>
    </source>
</evidence>
<dbReference type="RefSeq" id="WP_311682854.1">
    <property type="nucleotide sequence ID" value="NZ_JAVRHM010000005.1"/>
</dbReference>
<accession>A0ABU3E058</accession>
<feature type="transmembrane region" description="Helical" evidence="1">
    <location>
        <begin position="12"/>
        <end position="35"/>
    </location>
</feature>
<dbReference type="EMBL" id="JAVRHM010000005">
    <property type="protein sequence ID" value="MDT0689366.1"/>
    <property type="molecule type" value="Genomic_DNA"/>
</dbReference>
<proteinExistence type="predicted"/>
<evidence type="ECO:0000256" key="1">
    <source>
        <dbReference type="SAM" id="Phobius"/>
    </source>
</evidence>
<gene>
    <name evidence="2" type="ORF">RM549_06185</name>
</gene>
<name>A0ABU3E058_9FLAO</name>
<reference evidence="2 3" key="1">
    <citation type="submission" date="2023-09" db="EMBL/GenBank/DDBJ databases">
        <authorList>
            <person name="Rey-Velasco X."/>
        </authorList>
    </citation>
    <scope>NUCLEOTIDE SEQUENCE [LARGE SCALE GENOMIC DNA]</scope>
    <source>
        <strain evidence="2 3">F188</strain>
    </source>
</reference>